<reference evidence="6" key="2">
    <citation type="submission" date="2020-09" db="EMBL/GenBank/DDBJ databases">
        <authorList>
            <person name="Sun Q."/>
            <person name="Ohkuma M."/>
        </authorList>
    </citation>
    <scope>NUCLEOTIDE SEQUENCE</scope>
    <source>
        <strain evidence="6">JCM 19831</strain>
    </source>
</reference>
<accession>A0A917TZM8</accession>
<gene>
    <name evidence="6" type="ORF">GCM10007977_056210</name>
</gene>
<dbReference type="PIRSF" id="PIRSF001112">
    <property type="entry name" value="Epoxide_hydrolase"/>
    <property type="match status" value="1"/>
</dbReference>
<keyword evidence="2" id="KW-0058">Aromatic hydrocarbons catabolism</keyword>
<feature type="active site" description="Proton donor" evidence="4">
    <location>
        <position position="305"/>
    </location>
</feature>
<protein>
    <submittedName>
        <fullName evidence="6">Hydrolase</fullName>
    </submittedName>
</protein>
<evidence type="ECO:0000256" key="3">
    <source>
        <dbReference type="ARBA" id="ARBA00022801"/>
    </source>
</evidence>
<keyword evidence="7" id="KW-1185">Reference proteome</keyword>
<dbReference type="PANTHER" id="PTHR21661:SF35">
    <property type="entry name" value="EPOXIDE HYDROLASE"/>
    <property type="match status" value="1"/>
</dbReference>
<comment type="caution">
    <text evidence="6">The sequence shown here is derived from an EMBL/GenBank/DDBJ whole genome shotgun (WGS) entry which is preliminary data.</text>
</comment>
<evidence type="ECO:0000313" key="7">
    <source>
        <dbReference type="Proteomes" id="UP000642070"/>
    </source>
</evidence>
<dbReference type="Pfam" id="PF06441">
    <property type="entry name" value="EHN"/>
    <property type="match status" value="1"/>
</dbReference>
<comment type="similarity">
    <text evidence="1">Belongs to the peptidase S33 family.</text>
</comment>
<reference evidence="6" key="1">
    <citation type="journal article" date="2014" name="Int. J. Syst. Evol. Microbiol.">
        <title>Complete genome sequence of Corynebacterium casei LMG S-19264T (=DSM 44701T), isolated from a smear-ripened cheese.</title>
        <authorList>
            <consortium name="US DOE Joint Genome Institute (JGI-PGF)"/>
            <person name="Walter F."/>
            <person name="Albersmeier A."/>
            <person name="Kalinowski J."/>
            <person name="Ruckert C."/>
        </authorList>
    </citation>
    <scope>NUCLEOTIDE SEQUENCE</scope>
    <source>
        <strain evidence="6">JCM 19831</strain>
    </source>
</reference>
<evidence type="ECO:0000256" key="2">
    <source>
        <dbReference type="ARBA" id="ARBA00022797"/>
    </source>
</evidence>
<feature type="domain" description="Epoxide hydrolase N-terminal" evidence="5">
    <location>
        <begin position="2"/>
        <end position="106"/>
    </location>
</feature>
<dbReference type="InterPro" id="IPR010497">
    <property type="entry name" value="Epoxide_hydro_N"/>
</dbReference>
<dbReference type="Proteomes" id="UP000642070">
    <property type="component" value="Unassembled WGS sequence"/>
</dbReference>
<proteinExistence type="inferred from homology"/>
<name>A0A917TZM8_9ACTN</name>
<dbReference type="EMBL" id="BMPI01000029">
    <property type="protein sequence ID" value="GGM47343.1"/>
    <property type="molecule type" value="Genomic_DNA"/>
</dbReference>
<sequence length="382" mass="42635">MEEFTVNVPDEALGELRRRLSLARWPEAATAPDWSQGVPAGWLRELCEYWADGYDWRRFEHRINSVPQFVTEVDGLDIHLLHVRSPHPEALPLVLTHGWPGSVVEFLDVLGPLTDPVAHGGDAADAFHVVCPSLPGFAFSGKPVEPGWGPRRIAAAWAVLMSRLGYDRFGAQGGDWGAAVTTELAAQCPDRVVGIHLNFAPGAVPPSAADTAEELTDFERDSLADLAYHREWGTGYAVEQATRPQTIGYALVDSPVGQCAWIAEKFWAWTDHAGDPLTALTRDQILDDVSVYWHTGTGASSARIYWEDGFARRGWRQVPQLSVPVGVSVFPKEIARPSRRWCERLFADLRFYEQLDRGGHFAAFEQPELFVDQLRRAFRVMH</sequence>
<dbReference type="AlphaFoldDB" id="A0A917TZM8"/>
<keyword evidence="3 6" id="KW-0378">Hydrolase</keyword>
<evidence type="ECO:0000259" key="5">
    <source>
        <dbReference type="Pfam" id="PF06441"/>
    </source>
</evidence>
<dbReference type="RefSeq" id="WP_190252950.1">
    <property type="nucleotide sequence ID" value="NZ_BMPI01000029.1"/>
</dbReference>
<dbReference type="InterPro" id="IPR000639">
    <property type="entry name" value="Epox_hydrolase-like"/>
</dbReference>
<dbReference type="GO" id="GO:0004301">
    <property type="term" value="F:epoxide hydrolase activity"/>
    <property type="evidence" value="ECO:0007669"/>
    <property type="project" value="TreeGrafter"/>
</dbReference>
<evidence type="ECO:0000256" key="4">
    <source>
        <dbReference type="PIRSR" id="PIRSR001112-1"/>
    </source>
</evidence>
<dbReference type="Gene3D" id="3.40.50.1820">
    <property type="entry name" value="alpha/beta hydrolase"/>
    <property type="match status" value="1"/>
</dbReference>
<organism evidence="6 7">
    <name type="scientific">Dactylosporangium sucinum</name>
    <dbReference type="NCBI Taxonomy" id="1424081"/>
    <lineage>
        <taxon>Bacteria</taxon>
        <taxon>Bacillati</taxon>
        <taxon>Actinomycetota</taxon>
        <taxon>Actinomycetes</taxon>
        <taxon>Micromonosporales</taxon>
        <taxon>Micromonosporaceae</taxon>
        <taxon>Dactylosporangium</taxon>
    </lineage>
</organism>
<dbReference type="SUPFAM" id="SSF53474">
    <property type="entry name" value="alpha/beta-Hydrolases"/>
    <property type="match status" value="1"/>
</dbReference>
<dbReference type="GO" id="GO:0097176">
    <property type="term" value="P:epoxide metabolic process"/>
    <property type="evidence" value="ECO:0007669"/>
    <property type="project" value="TreeGrafter"/>
</dbReference>
<feature type="active site" description="Nucleophile" evidence="4">
    <location>
        <position position="175"/>
    </location>
</feature>
<feature type="active site" description="Proton acceptor" evidence="4">
    <location>
        <position position="360"/>
    </location>
</feature>
<dbReference type="InterPro" id="IPR029058">
    <property type="entry name" value="AB_hydrolase_fold"/>
</dbReference>
<dbReference type="PANTHER" id="PTHR21661">
    <property type="entry name" value="EPOXIDE HYDROLASE 1-RELATED"/>
    <property type="match status" value="1"/>
</dbReference>
<dbReference type="InterPro" id="IPR016292">
    <property type="entry name" value="Epoxide_hydrolase"/>
</dbReference>
<dbReference type="PRINTS" id="PR00412">
    <property type="entry name" value="EPOXHYDRLASE"/>
</dbReference>
<evidence type="ECO:0000313" key="6">
    <source>
        <dbReference type="EMBL" id="GGM47343.1"/>
    </source>
</evidence>
<evidence type="ECO:0000256" key="1">
    <source>
        <dbReference type="ARBA" id="ARBA00010088"/>
    </source>
</evidence>